<dbReference type="InterPro" id="IPR029062">
    <property type="entry name" value="Class_I_gatase-like"/>
</dbReference>
<dbReference type="GO" id="GO:0016740">
    <property type="term" value="F:transferase activity"/>
    <property type="evidence" value="ECO:0007669"/>
    <property type="project" value="UniProtKB-KW"/>
</dbReference>
<dbReference type="InterPro" id="IPR017926">
    <property type="entry name" value="GATASE"/>
</dbReference>
<reference evidence="2 3" key="1">
    <citation type="submission" date="2015-11" db="EMBL/GenBank/DDBJ databases">
        <title>Complete genome sequencing of a biphenyl-degrading bacterium, Pseudomonas putida KF715 (=NBRC110667).</title>
        <authorList>
            <person name="Suenaga H."/>
            <person name="Fujihara N."/>
            <person name="Watanabe T."/>
            <person name="Hirose J."/>
            <person name="Kimura N."/>
            <person name="Yamazoe A."/>
            <person name="Hosoyama A."/>
            <person name="Shimodaira J."/>
            <person name="Furukawa K."/>
        </authorList>
    </citation>
    <scope>NUCLEOTIDE SEQUENCE [LARGE SCALE GENOMIC DNA]</scope>
    <source>
        <strain evidence="2 3">KF715</strain>
    </source>
</reference>
<protein>
    <submittedName>
        <fullName evidence="2">Glutamine amidotransferase, classI active site protein</fullName>
    </submittedName>
</protein>
<dbReference type="CDD" id="cd01741">
    <property type="entry name" value="GATase1_1"/>
    <property type="match status" value="1"/>
</dbReference>
<dbReference type="Gene3D" id="3.40.50.880">
    <property type="match status" value="1"/>
</dbReference>
<evidence type="ECO:0000313" key="2">
    <source>
        <dbReference type="EMBL" id="BAW24610.1"/>
    </source>
</evidence>
<proteinExistence type="predicted"/>
<dbReference type="InterPro" id="IPR044992">
    <property type="entry name" value="ChyE-like"/>
</dbReference>
<dbReference type="RefSeq" id="WP_022989501.1">
    <property type="nucleotide sequence ID" value="NZ_AP015029.1"/>
</dbReference>
<dbReference type="PROSITE" id="PS51273">
    <property type="entry name" value="GATASE_TYPE_1"/>
    <property type="match status" value="1"/>
</dbReference>
<dbReference type="PANTHER" id="PTHR42695:SF5">
    <property type="entry name" value="GLUTAMINE AMIDOTRANSFERASE YLR126C-RELATED"/>
    <property type="match status" value="1"/>
</dbReference>
<name>A0A1L7NGM8_PSEPU</name>
<feature type="domain" description="Glutamine amidotransferase" evidence="1">
    <location>
        <begin position="22"/>
        <end position="181"/>
    </location>
</feature>
<dbReference type="Pfam" id="PF00117">
    <property type="entry name" value="GATase"/>
    <property type="match status" value="1"/>
</dbReference>
<dbReference type="EMBL" id="AP015029">
    <property type="protein sequence ID" value="BAW24610.1"/>
    <property type="molecule type" value="Genomic_DNA"/>
</dbReference>
<organism evidence="2 3">
    <name type="scientific">Pseudomonas putida</name>
    <name type="common">Arthrobacter siderocapsulatus</name>
    <dbReference type="NCBI Taxonomy" id="303"/>
    <lineage>
        <taxon>Bacteria</taxon>
        <taxon>Pseudomonadati</taxon>
        <taxon>Pseudomonadota</taxon>
        <taxon>Gammaproteobacteria</taxon>
        <taxon>Pseudomonadales</taxon>
        <taxon>Pseudomonadaceae</taxon>
        <taxon>Pseudomonas</taxon>
    </lineage>
</organism>
<keyword evidence="2" id="KW-0315">Glutamine amidotransferase</keyword>
<dbReference type="Proteomes" id="UP000218731">
    <property type="component" value="Chromosome 1"/>
</dbReference>
<evidence type="ECO:0000259" key="1">
    <source>
        <dbReference type="Pfam" id="PF00117"/>
    </source>
</evidence>
<dbReference type="NCBIfam" id="NF005458">
    <property type="entry name" value="PRK07053.1"/>
    <property type="match status" value="1"/>
</dbReference>
<sequence>MKTVIAIHHVCFEDLGTLEPLLEARGYAIRYVDATVDDLRTLDVVTPDLLVVLGGPIGAFDEALYPFIADELNLLHKRLESRKALLGICLGAQLIARALGAHVAPMGVKEIGYAPLKLTAEGQDSPLGALGDVPVLHWHGDQFDIPAGAVRLAATDVCSNQAFALGHHVLGLQFHLEADARRIERWLVGHSCELAQSGIDVLGLRARAHALQTQLPAAASAVLSRWLDAAEPDPQRGRP</sequence>
<dbReference type="PANTHER" id="PTHR42695">
    <property type="entry name" value="GLUTAMINE AMIDOTRANSFERASE YLR126C-RELATED"/>
    <property type="match status" value="1"/>
</dbReference>
<dbReference type="GO" id="GO:0005829">
    <property type="term" value="C:cytosol"/>
    <property type="evidence" value="ECO:0007669"/>
    <property type="project" value="TreeGrafter"/>
</dbReference>
<keyword evidence="2" id="KW-0808">Transferase</keyword>
<dbReference type="AlphaFoldDB" id="A0A1L7NGM8"/>
<gene>
    <name evidence="2" type="ORF">KF715C_ch40370</name>
</gene>
<evidence type="ECO:0000313" key="3">
    <source>
        <dbReference type="Proteomes" id="UP000218731"/>
    </source>
</evidence>
<accession>A0A1L7NGM8</accession>
<dbReference type="SUPFAM" id="SSF52317">
    <property type="entry name" value="Class I glutamine amidotransferase-like"/>
    <property type="match status" value="1"/>
</dbReference>